<reference evidence="3 4" key="1">
    <citation type="submission" date="2018-05" db="EMBL/GenBank/DDBJ databases">
        <title>Isolation and genomic analyses of lactose-positive bacteria from faecal samples of preterm neonates.</title>
        <authorList>
            <person name="Chen Y."/>
            <person name="Brook T.C."/>
            <person name="O'Neill I."/>
            <person name="Soe C.Z."/>
            <person name="Hall L.J."/>
            <person name="Hoyles L."/>
        </authorList>
    </citation>
    <scope>NUCLEOTIDE SEQUENCE [LARGE SCALE GENOMIC DNA]</scope>
    <source>
        <strain evidence="3 4">P080C CL</strain>
    </source>
</reference>
<dbReference type="Pfam" id="PF00419">
    <property type="entry name" value="Fimbrial"/>
    <property type="match status" value="1"/>
</dbReference>
<dbReference type="InterPro" id="IPR000259">
    <property type="entry name" value="Adhesion_dom_fimbrial"/>
</dbReference>
<comment type="caution">
    <text evidence="3">The sequence shown here is derived from an EMBL/GenBank/DDBJ whole genome shotgun (WGS) entry which is preliminary data.</text>
</comment>
<dbReference type="RefSeq" id="WP_048221057.1">
    <property type="nucleotide sequence ID" value="NZ_QFVP01000006.1"/>
</dbReference>
<dbReference type="NCBIfam" id="NF011766">
    <property type="entry name" value="PRK15220.1"/>
    <property type="match status" value="1"/>
</dbReference>
<keyword evidence="1" id="KW-0732">Signal</keyword>
<keyword evidence="4" id="KW-1185">Reference proteome</keyword>
<evidence type="ECO:0000259" key="2">
    <source>
        <dbReference type="Pfam" id="PF00419"/>
    </source>
</evidence>
<dbReference type="InterPro" id="IPR008966">
    <property type="entry name" value="Adhesion_dom_sf"/>
</dbReference>
<evidence type="ECO:0000256" key="1">
    <source>
        <dbReference type="SAM" id="SignalP"/>
    </source>
</evidence>
<evidence type="ECO:0000313" key="3">
    <source>
        <dbReference type="EMBL" id="THE38256.1"/>
    </source>
</evidence>
<dbReference type="InterPro" id="IPR050263">
    <property type="entry name" value="Bact_Fimbrial_Adh_Pro"/>
</dbReference>
<accession>A0ABY2PVY4</accession>
<dbReference type="SUPFAM" id="SSF49401">
    <property type="entry name" value="Bacterial adhesins"/>
    <property type="match status" value="1"/>
</dbReference>
<proteinExistence type="predicted"/>
<protein>
    <submittedName>
        <fullName evidence="3">Fimbrial chaperone protein</fullName>
    </submittedName>
</protein>
<dbReference type="Gene3D" id="2.60.40.1090">
    <property type="entry name" value="Fimbrial-type adhesion domain"/>
    <property type="match status" value="1"/>
</dbReference>
<gene>
    <name evidence="3" type="ORF">DJ535_11110</name>
</gene>
<dbReference type="Proteomes" id="UP000306790">
    <property type="component" value="Unassembled WGS sequence"/>
</dbReference>
<feature type="domain" description="Fimbrial-type adhesion" evidence="2">
    <location>
        <begin position="32"/>
        <end position="175"/>
    </location>
</feature>
<dbReference type="PANTHER" id="PTHR33420">
    <property type="entry name" value="FIMBRIAL SUBUNIT ELFA-RELATED"/>
    <property type="match status" value="1"/>
</dbReference>
<sequence>MKRSVISAAVLTAVFMSAGAFAVDSDQGELVITGKVTGTTCKFVGDTTATIDMNQIGADRLNALTPGGVYDGYSNQTTTPLTVECTGTEAPRITFSSSQFDSANKYITRNTASSNGAGFAVYYGNDFIQQVNPGTGINLTKTSDNKYILNFKARYAKAGNAVTAGDVASSLTMTVVTD</sequence>
<name>A0ABY2PVY4_9ENTR</name>
<dbReference type="InterPro" id="IPR036937">
    <property type="entry name" value="Adhesion_dom_fimbrial_sf"/>
</dbReference>
<feature type="chain" id="PRO_5045699715" evidence="1">
    <location>
        <begin position="23"/>
        <end position="178"/>
    </location>
</feature>
<evidence type="ECO:0000313" key="4">
    <source>
        <dbReference type="Proteomes" id="UP000306790"/>
    </source>
</evidence>
<dbReference type="EMBL" id="QFVP01000006">
    <property type="protein sequence ID" value="THE38256.1"/>
    <property type="molecule type" value="Genomic_DNA"/>
</dbReference>
<feature type="signal peptide" evidence="1">
    <location>
        <begin position="1"/>
        <end position="22"/>
    </location>
</feature>
<dbReference type="PANTHER" id="PTHR33420:SF32">
    <property type="entry name" value="FIMBRIAL-LIKE PROTEIN"/>
    <property type="match status" value="1"/>
</dbReference>
<organism evidence="3 4">
    <name type="scientific">Citrobacter murliniae</name>
    <dbReference type="NCBI Taxonomy" id="67829"/>
    <lineage>
        <taxon>Bacteria</taxon>
        <taxon>Pseudomonadati</taxon>
        <taxon>Pseudomonadota</taxon>
        <taxon>Gammaproteobacteria</taxon>
        <taxon>Enterobacterales</taxon>
        <taxon>Enterobacteriaceae</taxon>
        <taxon>Citrobacter</taxon>
        <taxon>Citrobacter freundii complex</taxon>
    </lineage>
</organism>